<protein>
    <recommendedName>
        <fullName evidence="4">Lipoprotein</fullName>
    </recommendedName>
</protein>
<reference evidence="2 3" key="1">
    <citation type="journal article" date="2016" name="Front. Microbiol.">
        <title>Genomic Resource of Rice Seed Associated Bacteria.</title>
        <authorList>
            <person name="Midha S."/>
            <person name="Bansal K."/>
            <person name="Sharma S."/>
            <person name="Kumar N."/>
            <person name="Patil P.P."/>
            <person name="Chaudhry V."/>
            <person name="Patil P.B."/>
        </authorList>
    </citation>
    <scope>NUCLEOTIDE SEQUENCE [LARGE SCALE GENOMIC DNA]</scope>
    <source>
        <strain evidence="2 3">NS263</strain>
    </source>
</reference>
<organism evidence="2 3">
    <name type="scientific">Curtobacterium oceanosedimentum</name>
    <dbReference type="NCBI Taxonomy" id="465820"/>
    <lineage>
        <taxon>Bacteria</taxon>
        <taxon>Bacillati</taxon>
        <taxon>Actinomycetota</taxon>
        <taxon>Actinomycetes</taxon>
        <taxon>Micrococcales</taxon>
        <taxon>Microbacteriaceae</taxon>
        <taxon>Curtobacterium</taxon>
    </lineage>
</organism>
<accession>A0ABR5S9N8</accession>
<dbReference type="PROSITE" id="PS51257">
    <property type="entry name" value="PROKAR_LIPOPROTEIN"/>
    <property type="match status" value="1"/>
</dbReference>
<dbReference type="Proteomes" id="UP000078335">
    <property type="component" value="Unassembled WGS sequence"/>
</dbReference>
<dbReference type="RefSeq" id="WP_058728047.1">
    <property type="nucleotide sequence ID" value="NZ_LDRB01000014.1"/>
</dbReference>
<feature type="chain" id="PRO_5045989420" description="Lipoprotein" evidence="1">
    <location>
        <begin position="21"/>
        <end position="162"/>
    </location>
</feature>
<feature type="signal peptide" evidence="1">
    <location>
        <begin position="1"/>
        <end position="20"/>
    </location>
</feature>
<evidence type="ECO:0000313" key="3">
    <source>
        <dbReference type="Proteomes" id="UP000078335"/>
    </source>
</evidence>
<sequence>MKKIGTVIAVLAAFLLTACAVSSEGHDPVERRLLSAKDTTRAAERSLIDLVPANEVESVRQSDDGAVLQCGSKYQWSGNVRIGLAPGTRATEARDALARAASDHGFSVSKDEMLSGDVRYEMFDDNRVQLIVTVWNDGSALNVDSGSPCFDLPSDFDVPLNY</sequence>
<name>A0ABR5S9N8_9MICO</name>
<evidence type="ECO:0008006" key="4">
    <source>
        <dbReference type="Google" id="ProtNLM"/>
    </source>
</evidence>
<keyword evidence="3" id="KW-1185">Reference proteome</keyword>
<comment type="caution">
    <text evidence="2">The sequence shown here is derived from an EMBL/GenBank/DDBJ whole genome shotgun (WGS) entry which is preliminary data.</text>
</comment>
<gene>
    <name evidence="2" type="ORF">NS263_04195</name>
</gene>
<proteinExistence type="predicted"/>
<evidence type="ECO:0000313" key="2">
    <source>
        <dbReference type="EMBL" id="KTR41564.1"/>
    </source>
</evidence>
<evidence type="ECO:0000256" key="1">
    <source>
        <dbReference type="SAM" id="SignalP"/>
    </source>
</evidence>
<dbReference type="EMBL" id="LDRB01000014">
    <property type="protein sequence ID" value="KTR41564.1"/>
    <property type="molecule type" value="Genomic_DNA"/>
</dbReference>
<keyword evidence="1" id="KW-0732">Signal</keyword>